<dbReference type="EMBL" id="JAOYFB010000038">
    <property type="protein sequence ID" value="KAK4028497.1"/>
    <property type="molecule type" value="Genomic_DNA"/>
</dbReference>
<sequence>MWLGDVFEEVAHDGFRLCVNPQDTHLGIAAQERRHDEVELDHHAVAGCQSLQESVALLVRERAHLLQQVRVQHLRGHVKRCSAEKWETPAYLFETLVVHGPDTPLELPEVEVGIPLGYGCARKVPAGQGVDARRLRFVQDLEKDLAGLRIPVW</sequence>
<proteinExistence type="predicted"/>
<comment type="caution">
    <text evidence="1">The sequence shown here is derived from an EMBL/GenBank/DDBJ whole genome shotgun (WGS) entry which is preliminary data.</text>
</comment>
<keyword evidence="2" id="KW-1185">Reference proteome</keyword>
<organism evidence="1 2">
    <name type="scientific">Daphnia magna</name>
    <dbReference type="NCBI Taxonomy" id="35525"/>
    <lineage>
        <taxon>Eukaryota</taxon>
        <taxon>Metazoa</taxon>
        <taxon>Ecdysozoa</taxon>
        <taxon>Arthropoda</taxon>
        <taxon>Crustacea</taxon>
        <taxon>Branchiopoda</taxon>
        <taxon>Diplostraca</taxon>
        <taxon>Cladocera</taxon>
        <taxon>Anomopoda</taxon>
        <taxon>Daphniidae</taxon>
        <taxon>Daphnia</taxon>
    </lineage>
</organism>
<evidence type="ECO:0000313" key="1">
    <source>
        <dbReference type="EMBL" id="KAK4028497.1"/>
    </source>
</evidence>
<reference evidence="1 2" key="1">
    <citation type="journal article" date="2023" name="Nucleic Acids Res.">
        <title>The hologenome of Daphnia magna reveals possible DNA methylation and microbiome-mediated evolution of the host genome.</title>
        <authorList>
            <person name="Chaturvedi A."/>
            <person name="Li X."/>
            <person name="Dhandapani V."/>
            <person name="Marshall H."/>
            <person name="Kissane S."/>
            <person name="Cuenca-Cambronero M."/>
            <person name="Asole G."/>
            <person name="Calvet F."/>
            <person name="Ruiz-Romero M."/>
            <person name="Marangio P."/>
            <person name="Guigo R."/>
            <person name="Rago D."/>
            <person name="Mirbahai L."/>
            <person name="Eastwood N."/>
            <person name="Colbourne J.K."/>
            <person name="Zhou J."/>
            <person name="Mallon E."/>
            <person name="Orsini L."/>
        </authorList>
    </citation>
    <scope>NUCLEOTIDE SEQUENCE [LARGE SCALE GENOMIC DNA]</scope>
    <source>
        <strain evidence="1">LRV0_1</strain>
    </source>
</reference>
<gene>
    <name evidence="1" type="ORF">OUZ56_017766</name>
</gene>
<accession>A0ABR0ATP7</accession>
<dbReference type="Proteomes" id="UP001234178">
    <property type="component" value="Unassembled WGS sequence"/>
</dbReference>
<evidence type="ECO:0000313" key="2">
    <source>
        <dbReference type="Proteomes" id="UP001234178"/>
    </source>
</evidence>
<protein>
    <submittedName>
        <fullName evidence="1">Uncharacterized protein</fullName>
    </submittedName>
</protein>
<name>A0ABR0ATP7_9CRUS</name>